<sequence length="74" mass="8263">MAVVHNKPTGIVRASLGAMTTKRDIEAFVSFLRNEFVFKNTSMPLLLGTSKELPLGEKFPYMIRNVSDMESLVS</sequence>
<proteinExistence type="predicted"/>
<organism evidence="1">
    <name type="scientific">Fusarium clavum</name>
    <dbReference type="NCBI Taxonomy" id="2594811"/>
    <lineage>
        <taxon>Eukaryota</taxon>
        <taxon>Fungi</taxon>
        <taxon>Dikarya</taxon>
        <taxon>Ascomycota</taxon>
        <taxon>Pezizomycotina</taxon>
        <taxon>Sordariomycetes</taxon>
        <taxon>Hypocreomycetidae</taxon>
        <taxon>Hypocreales</taxon>
        <taxon>Nectriaceae</taxon>
        <taxon>Fusarium</taxon>
        <taxon>Fusarium incarnatum-equiseti species complex</taxon>
    </lineage>
</organism>
<name>A0A090MI39_9HYPO</name>
<protein>
    <submittedName>
        <fullName evidence="1">WGS project CBMI000000000 data, contig CS3069_c003580</fullName>
    </submittedName>
</protein>
<gene>
    <name evidence="1" type="ORF">BN850_0107780</name>
</gene>
<reference evidence="1" key="1">
    <citation type="submission" date="2013-05" db="EMBL/GenBank/DDBJ databases">
        <title>Draft genome sequences of six wheat associated Fusarium spp. isolates.</title>
        <authorList>
            <person name="Moolhuijzen P.M."/>
            <person name="Manners J.M."/>
            <person name="Wilcox S."/>
            <person name="Bellgard M.I."/>
            <person name="Gardiner D.M."/>
        </authorList>
    </citation>
    <scope>NUCLEOTIDE SEQUENCE</scope>
    <source>
        <strain evidence="1">CS3069</strain>
    </source>
</reference>
<dbReference type="EMBL" id="CBMI010003578">
    <property type="protein sequence ID" value="CEG05305.1"/>
    <property type="molecule type" value="Genomic_DNA"/>
</dbReference>
<accession>A0A090MI39</accession>
<comment type="caution">
    <text evidence="1">The sequence shown here is derived from an EMBL/GenBank/DDBJ whole genome shotgun (WGS) entry which is preliminary data.</text>
</comment>
<evidence type="ECO:0000313" key="1">
    <source>
        <dbReference type="EMBL" id="CEG05305.1"/>
    </source>
</evidence>
<dbReference type="AlphaFoldDB" id="A0A090MI39"/>